<evidence type="ECO:0000256" key="1">
    <source>
        <dbReference type="ARBA" id="ARBA00022737"/>
    </source>
</evidence>
<dbReference type="InterPro" id="IPR046848">
    <property type="entry name" value="E_motif"/>
</dbReference>
<evidence type="ECO:0000256" key="2">
    <source>
        <dbReference type="ARBA" id="ARBA00022946"/>
    </source>
</evidence>
<dbReference type="Gene3D" id="1.25.40.10">
    <property type="entry name" value="Tetratricopeptide repeat domain"/>
    <property type="match status" value="2"/>
</dbReference>
<dbReference type="InterPro" id="IPR011990">
    <property type="entry name" value="TPR-like_helical_dom_sf"/>
</dbReference>
<reference evidence="4" key="1">
    <citation type="submission" date="2014-09" db="EMBL/GenBank/DDBJ databases">
        <authorList>
            <person name="Magalhaes I.L.F."/>
            <person name="Oliveira U."/>
            <person name="Santos F.R."/>
            <person name="Vidigal T.H.D.A."/>
            <person name="Brescovit A.D."/>
            <person name="Santos A.J."/>
        </authorList>
    </citation>
    <scope>NUCLEOTIDE SEQUENCE</scope>
    <source>
        <tissue evidence="4">Shoot tissue taken approximately 20 cm above the soil surface</tissue>
    </source>
</reference>
<proteinExistence type="predicted"/>
<accession>A0A0A9DE30</accession>
<dbReference type="NCBIfam" id="TIGR00756">
    <property type="entry name" value="PPR"/>
    <property type="match status" value="3"/>
</dbReference>
<name>A0A0A9DE30_ARUDO</name>
<dbReference type="InterPro" id="IPR046960">
    <property type="entry name" value="PPR_At4g14850-like_plant"/>
</dbReference>
<dbReference type="PANTHER" id="PTHR47926:SF342">
    <property type="entry name" value="TETRATRICOPEPTIDE-LIKE HELICAL DOMAIN-CONTAINING PROTEIN-RELATED"/>
    <property type="match status" value="1"/>
</dbReference>
<dbReference type="Pfam" id="PF13041">
    <property type="entry name" value="PPR_2"/>
    <property type="match status" value="1"/>
</dbReference>
<evidence type="ECO:0000256" key="3">
    <source>
        <dbReference type="PROSITE-ProRule" id="PRU00708"/>
    </source>
</evidence>
<evidence type="ECO:0008006" key="5">
    <source>
        <dbReference type="Google" id="ProtNLM"/>
    </source>
</evidence>
<dbReference type="InterPro" id="IPR002885">
    <property type="entry name" value="PPR_rpt"/>
</dbReference>
<dbReference type="GO" id="GO:0009451">
    <property type="term" value="P:RNA modification"/>
    <property type="evidence" value="ECO:0007669"/>
    <property type="project" value="InterPro"/>
</dbReference>
<dbReference type="SUPFAM" id="SSF48452">
    <property type="entry name" value="TPR-like"/>
    <property type="match status" value="1"/>
</dbReference>
<dbReference type="FunFam" id="1.25.40.10:FF:000518">
    <property type="entry name" value="Pentatricopeptide repeat-containing protein"/>
    <property type="match status" value="1"/>
</dbReference>
<dbReference type="AlphaFoldDB" id="A0A0A9DE30"/>
<feature type="repeat" description="PPR" evidence="3">
    <location>
        <begin position="41"/>
        <end position="71"/>
    </location>
</feature>
<evidence type="ECO:0000313" key="4">
    <source>
        <dbReference type="EMBL" id="JAD86061.1"/>
    </source>
</evidence>
<dbReference type="FunFam" id="1.25.40.10:FF:001802">
    <property type="entry name" value="Tetratricopeptide repeat (TPR)-like superfamily protein"/>
    <property type="match status" value="1"/>
</dbReference>
<protein>
    <recommendedName>
        <fullName evidence="5">Pentatricopeptide repeat-containing protein</fullName>
    </recommendedName>
</protein>
<dbReference type="EMBL" id="GBRH01211834">
    <property type="protein sequence ID" value="JAD86061.1"/>
    <property type="molecule type" value="Transcribed_RNA"/>
</dbReference>
<dbReference type="GO" id="GO:0003723">
    <property type="term" value="F:RNA binding"/>
    <property type="evidence" value="ECO:0007669"/>
    <property type="project" value="InterPro"/>
</dbReference>
<sequence length="253" mass="27790">MRMRGVRGNARTAVAVLGACESESGRQVHGYMVRTHDGCSKAILWNALMSMYSRVGCVSDAERVFLEIERKDVVSWNVMIGMFASNGYGERALELVDAMMQCGMQADSVTFTAVLMACCHCGLVDEGLALFHRFVSVVGLVPTMEQCACIMDLLARAGRFVQALEFIGQMPLRPNAVVWGALLSASRMHHNVEVARIAFEQLVQVEPENAGNFVTMSNLYAKAGMVDDAKRVRMMIDREELAKPSGQSSVEIV</sequence>
<organism evidence="4">
    <name type="scientific">Arundo donax</name>
    <name type="common">Giant reed</name>
    <name type="synonym">Donax arundinaceus</name>
    <dbReference type="NCBI Taxonomy" id="35708"/>
    <lineage>
        <taxon>Eukaryota</taxon>
        <taxon>Viridiplantae</taxon>
        <taxon>Streptophyta</taxon>
        <taxon>Embryophyta</taxon>
        <taxon>Tracheophyta</taxon>
        <taxon>Spermatophyta</taxon>
        <taxon>Magnoliopsida</taxon>
        <taxon>Liliopsida</taxon>
        <taxon>Poales</taxon>
        <taxon>Poaceae</taxon>
        <taxon>PACMAD clade</taxon>
        <taxon>Arundinoideae</taxon>
        <taxon>Arundineae</taxon>
        <taxon>Arundo</taxon>
    </lineage>
</organism>
<reference evidence="4" key="2">
    <citation type="journal article" date="2015" name="Data Brief">
        <title>Shoot transcriptome of the giant reed, Arundo donax.</title>
        <authorList>
            <person name="Barrero R.A."/>
            <person name="Guerrero F.D."/>
            <person name="Moolhuijzen P."/>
            <person name="Goolsby J.A."/>
            <person name="Tidwell J."/>
            <person name="Bellgard S.E."/>
            <person name="Bellgard M.I."/>
        </authorList>
    </citation>
    <scope>NUCLEOTIDE SEQUENCE</scope>
    <source>
        <tissue evidence="4">Shoot tissue taken approximately 20 cm above the soil surface</tissue>
    </source>
</reference>
<feature type="repeat" description="PPR" evidence="3">
    <location>
        <begin position="107"/>
        <end position="142"/>
    </location>
</feature>
<dbReference type="PANTHER" id="PTHR47926">
    <property type="entry name" value="PENTATRICOPEPTIDE REPEAT-CONTAINING PROTEIN"/>
    <property type="match status" value="1"/>
</dbReference>
<feature type="repeat" description="PPR" evidence="3">
    <location>
        <begin position="72"/>
        <end position="106"/>
    </location>
</feature>
<keyword evidence="2" id="KW-0809">Transit peptide</keyword>
<dbReference type="PROSITE" id="PS51375">
    <property type="entry name" value="PPR"/>
    <property type="match status" value="3"/>
</dbReference>
<keyword evidence="1" id="KW-0677">Repeat</keyword>
<dbReference type="Pfam" id="PF20431">
    <property type="entry name" value="E_motif"/>
    <property type="match status" value="1"/>
</dbReference>